<evidence type="ECO:0000256" key="13">
    <source>
        <dbReference type="ARBA" id="ARBA00023268"/>
    </source>
</evidence>
<dbReference type="InterPro" id="IPR030677">
    <property type="entry name" value="Nnr"/>
</dbReference>
<dbReference type="SUPFAM" id="SSF53613">
    <property type="entry name" value="Ribokinase-like"/>
    <property type="match status" value="1"/>
</dbReference>
<feature type="binding site" evidence="17">
    <location>
        <position position="433"/>
    </location>
    <ligand>
        <name>(6S)-NADPHX</name>
        <dbReference type="ChEBI" id="CHEBI:64076"/>
    </ligand>
</feature>
<evidence type="ECO:0000256" key="7">
    <source>
        <dbReference type="ARBA" id="ARBA00022840"/>
    </source>
</evidence>
<dbReference type="EC" id="4.2.1.136" evidence="17"/>
<comment type="subunit">
    <text evidence="17">Homotetramer.</text>
</comment>
<evidence type="ECO:0000256" key="1">
    <source>
        <dbReference type="ARBA" id="ARBA00000013"/>
    </source>
</evidence>
<feature type="domain" description="YjeF N-terminal" evidence="20">
    <location>
        <begin position="9"/>
        <end position="217"/>
    </location>
</feature>
<evidence type="ECO:0000256" key="14">
    <source>
        <dbReference type="ARBA" id="ARBA00025153"/>
    </source>
</evidence>
<evidence type="ECO:0000256" key="18">
    <source>
        <dbReference type="PIRNR" id="PIRNR017184"/>
    </source>
</evidence>
<keyword evidence="22" id="KW-1185">Reference proteome</keyword>
<evidence type="ECO:0000259" key="20">
    <source>
        <dbReference type="PROSITE" id="PS51385"/>
    </source>
</evidence>
<comment type="cofactor">
    <cofactor evidence="17">
        <name>Mg(2+)</name>
        <dbReference type="ChEBI" id="CHEBI:18420"/>
    </cofactor>
</comment>
<protein>
    <recommendedName>
        <fullName evidence="17">ADP-dependent (S)-NAD(P)H-hydrate dehydratase</fullName>
        <ecNumber evidence="17">4.2.1.136</ecNumber>
    </recommendedName>
    <alternativeName>
        <fullName evidence="17">ADP-dependent NAD(P)HX dehydratase</fullName>
    </alternativeName>
</protein>
<evidence type="ECO:0000256" key="15">
    <source>
        <dbReference type="ARBA" id="ARBA00048238"/>
    </source>
</evidence>
<dbReference type="PROSITE" id="PS51383">
    <property type="entry name" value="YJEF_C_3"/>
    <property type="match status" value="1"/>
</dbReference>
<dbReference type="HAMAP" id="MF_01965">
    <property type="entry name" value="NADHX_dehydratase"/>
    <property type="match status" value="1"/>
</dbReference>
<evidence type="ECO:0000256" key="8">
    <source>
        <dbReference type="ARBA" id="ARBA00022857"/>
    </source>
</evidence>
<evidence type="ECO:0000256" key="9">
    <source>
        <dbReference type="ARBA" id="ARBA00022958"/>
    </source>
</evidence>
<comment type="similarity">
    <text evidence="3 18">In the N-terminal section; belongs to the NnrE/AIBP family.</text>
</comment>
<comment type="similarity">
    <text evidence="17">Belongs to the NnrD/CARKD family.</text>
</comment>
<keyword evidence="10 17" id="KW-0520">NAD</keyword>
<comment type="catalytic activity">
    <reaction evidence="1 18">
        <text>(6R)-NADHX = (6S)-NADHX</text>
        <dbReference type="Rhea" id="RHEA:32215"/>
        <dbReference type="ChEBI" id="CHEBI:64074"/>
        <dbReference type="ChEBI" id="CHEBI:64075"/>
        <dbReference type="EC" id="5.1.99.6"/>
    </reaction>
</comment>
<dbReference type="Gene3D" id="3.40.1190.20">
    <property type="match status" value="1"/>
</dbReference>
<comment type="function">
    <text evidence="17">Catalyzes the dehydration of the S-form of NAD(P)HX at the expense of ADP, which is converted to AMP. Together with NAD(P)HX epimerase, which catalyzes the epimerization of the S- and R-forms, the enzyme allows the repair of both epimers of NAD(P)HX, a damaged form of NAD(P)H that is a result of enzymatic or heat-dependent hydration.</text>
</comment>
<comment type="catalytic activity">
    <reaction evidence="2 18">
        <text>(6R)-NADPHX = (6S)-NADPHX</text>
        <dbReference type="Rhea" id="RHEA:32227"/>
        <dbReference type="ChEBI" id="CHEBI:64076"/>
        <dbReference type="ChEBI" id="CHEBI:64077"/>
        <dbReference type="EC" id="5.1.99.6"/>
    </reaction>
</comment>
<dbReference type="InterPro" id="IPR029056">
    <property type="entry name" value="Ribokinase-like"/>
</dbReference>
<comment type="function">
    <text evidence="14 18">Bifunctional enzyme that catalyzes the epimerization of the S- and R-forms of NAD(P)HX and the dehydration of the S-form of NAD(P)HX at the expense of ADP, which is converted to AMP. This allows the repair of both epimers of NAD(P)HX, a damaged form of NAD(P)H that is a result of enzymatic or heat-dependent hydration.</text>
</comment>
<comment type="similarity">
    <text evidence="4 18">In the C-terminal section; belongs to the NnrD/CARKD family.</text>
</comment>
<dbReference type="Pfam" id="PF03853">
    <property type="entry name" value="YjeF_N"/>
    <property type="match status" value="1"/>
</dbReference>
<evidence type="ECO:0000256" key="11">
    <source>
        <dbReference type="ARBA" id="ARBA00023235"/>
    </source>
</evidence>
<reference evidence="21 22" key="1">
    <citation type="submission" date="2021-03" db="EMBL/GenBank/DDBJ databases">
        <title>Sequencing the genomes of 1000 actinobacteria strains.</title>
        <authorList>
            <person name="Klenk H.-P."/>
        </authorList>
    </citation>
    <scope>NUCLEOTIDE SEQUENCE [LARGE SCALE GENOMIC DNA]</scope>
    <source>
        <strain evidence="21 22">DSM 45516</strain>
    </source>
</reference>
<dbReference type="CDD" id="cd01171">
    <property type="entry name" value="YXKO-related"/>
    <property type="match status" value="1"/>
</dbReference>
<dbReference type="PANTHER" id="PTHR12592">
    <property type="entry name" value="ATP-DEPENDENT (S)-NAD(P)H-HYDRATE DEHYDRATASE FAMILY MEMBER"/>
    <property type="match status" value="1"/>
</dbReference>
<evidence type="ECO:0000313" key="22">
    <source>
        <dbReference type="Proteomes" id="UP001519325"/>
    </source>
</evidence>
<dbReference type="SUPFAM" id="SSF64153">
    <property type="entry name" value="YjeF N-terminal domain-like"/>
    <property type="match status" value="1"/>
</dbReference>
<evidence type="ECO:0000256" key="2">
    <source>
        <dbReference type="ARBA" id="ARBA00000909"/>
    </source>
</evidence>
<evidence type="ECO:0000256" key="5">
    <source>
        <dbReference type="ARBA" id="ARBA00022723"/>
    </source>
</evidence>
<dbReference type="Proteomes" id="UP001519325">
    <property type="component" value="Unassembled WGS sequence"/>
</dbReference>
<keyword evidence="9 18" id="KW-0630">Potassium</keyword>
<evidence type="ECO:0000256" key="4">
    <source>
        <dbReference type="ARBA" id="ARBA00009524"/>
    </source>
</evidence>
<dbReference type="Gene3D" id="3.40.50.10260">
    <property type="entry name" value="YjeF N-terminal domain"/>
    <property type="match status" value="1"/>
</dbReference>
<evidence type="ECO:0000256" key="17">
    <source>
        <dbReference type="HAMAP-Rule" id="MF_01965"/>
    </source>
</evidence>
<keyword evidence="6 17" id="KW-0547">Nucleotide-binding</keyword>
<gene>
    <name evidence="17" type="primary">nnrD</name>
    <name evidence="21" type="ORF">BJ987_003587</name>
</gene>
<keyword evidence="11 18" id="KW-0413">Isomerase</keyword>
<dbReference type="RefSeq" id="WP_209891163.1">
    <property type="nucleotide sequence ID" value="NZ_JAGGMR010000001.1"/>
</dbReference>
<dbReference type="EMBL" id="JAGGMR010000001">
    <property type="protein sequence ID" value="MBP2190686.1"/>
    <property type="molecule type" value="Genomic_DNA"/>
</dbReference>
<evidence type="ECO:0000256" key="3">
    <source>
        <dbReference type="ARBA" id="ARBA00006001"/>
    </source>
</evidence>
<feature type="binding site" evidence="17">
    <location>
        <begin position="403"/>
        <end position="407"/>
    </location>
    <ligand>
        <name>AMP</name>
        <dbReference type="ChEBI" id="CHEBI:456215"/>
    </ligand>
</feature>
<comment type="caution">
    <text evidence="21">The sequence shown here is derived from an EMBL/GenBank/DDBJ whole genome shotgun (WGS) entry which is preliminary data.</text>
</comment>
<evidence type="ECO:0000256" key="16">
    <source>
        <dbReference type="ARBA" id="ARBA00049209"/>
    </source>
</evidence>
<evidence type="ECO:0000313" key="21">
    <source>
        <dbReference type="EMBL" id="MBP2190686.1"/>
    </source>
</evidence>
<comment type="cofactor">
    <cofactor evidence="18">
        <name>K(+)</name>
        <dbReference type="ChEBI" id="CHEBI:29103"/>
    </cofactor>
    <text evidence="18">Binds 1 potassium ion per subunit.</text>
</comment>
<feature type="binding site" evidence="17">
    <location>
        <position position="432"/>
    </location>
    <ligand>
        <name>AMP</name>
        <dbReference type="ChEBI" id="CHEBI:456215"/>
    </ligand>
</feature>
<dbReference type="PANTHER" id="PTHR12592:SF0">
    <property type="entry name" value="ATP-DEPENDENT (S)-NAD(P)H-HYDRATE DEHYDRATASE"/>
    <property type="match status" value="1"/>
</dbReference>
<feature type="domain" description="YjeF C-terminal" evidence="19">
    <location>
        <begin position="224"/>
        <end position="492"/>
    </location>
</feature>
<dbReference type="PIRSF" id="PIRSF017184">
    <property type="entry name" value="Nnr"/>
    <property type="match status" value="1"/>
</dbReference>
<feature type="binding site" evidence="17">
    <location>
        <position position="309"/>
    </location>
    <ligand>
        <name>(6S)-NADPHX</name>
        <dbReference type="ChEBI" id="CHEBI:64076"/>
    </ligand>
</feature>
<keyword evidence="5 18" id="KW-0479">Metal-binding</keyword>
<comment type="catalytic activity">
    <reaction evidence="16 17 18">
        <text>(6S)-NADPHX + ADP = AMP + phosphate + NADPH + H(+)</text>
        <dbReference type="Rhea" id="RHEA:32235"/>
        <dbReference type="ChEBI" id="CHEBI:15378"/>
        <dbReference type="ChEBI" id="CHEBI:43474"/>
        <dbReference type="ChEBI" id="CHEBI:57783"/>
        <dbReference type="ChEBI" id="CHEBI:64076"/>
        <dbReference type="ChEBI" id="CHEBI:456215"/>
        <dbReference type="ChEBI" id="CHEBI:456216"/>
        <dbReference type="EC" id="4.2.1.136"/>
    </reaction>
</comment>
<evidence type="ECO:0000256" key="12">
    <source>
        <dbReference type="ARBA" id="ARBA00023239"/>
    </source>
</evidence>
<feature type="binding site" evidence="17">
    <location>
        <position position="361"/>
    </location>
    <ligand>
        <name>(6S)-NADPHX</name>
        <dbReference type="ChEBI" id="CHEBI:64076"/>
    </ligand>
</feature>
<dbReference type="InterPro" id="IPR000631">
    <property type="entry name" value="CARKD"/>
</dbReference>
<accession>A0ABS4QG62</accession>
<dbReference type="Pfam" id="PF01256">
    <property type="entry name" value="Carb_kinase"/>
    <property type="match status" value="1"/>
</dbReference>
<comment type="catalytic activity">
    <reaction evidence="15 17 18">
        <text>(6S)-NADHX + ADP = AMP + phosphate + NADH + H(+)</text>
        <dbReference type="Rhea" id="RHEA:32223"/>
        <dbReference type="ChEBI" id="CHEBI:15378"/>
        <dbReference type="ChEBI" id="CHEBI:43474"/>
        <dbReference type="ChEBI" id="CHEBI:57945"/>
        <dbReference type="ChEBI" id="CHEBI:64074"/>
        <dbReference type="ChEBI" id="CHEBI:456215"/>
        <dbReference type="ChEBI" id="CHEBI:456216"/>
        <dbReference type="EC" id="4.2.1.136"/>
    </reaction>
</comment>
<keyword evidence="7 17" id="KW-0067">ATP-binding</keyword>
<feature type="binding site" evidence="17">
    <location>
        <position position="259"/>
    </location>
    <ligand>
        <name>(6S)-NADPHX</name>
        <dbReference type="ChEBI" id="CHEBI:64076"/>
    </ligand>
</feature>
<dbReference type="PROSITE" id="PS51385">
    <property type="entry name" value="YJEF_N"/>
    <property type="match status" value="1"/>
</dbReference>
<evidence type="ECO:0000256" key="10">
    <source>
        <dbReference type="ARBA" id="ARBA00023027"/>
    </source>
</evidence>
<proteinExistence type="inferred from homology"/>
<dbReference type="InterPro" id="IPR004443">
    <property type="entry name" value="YjeF_N_dom"/>
</dbReference>
<sequence>MTARYAYAATDVLAAVAKELQQGAPDRLLRKAAGGLAVIIAEELQVRCGSVYGRRVALLVGTGNNGADAVLAGVRLRRRGVAVDAVLTGDSAYEPGVRQLAAAGGQIITASNTETAIRAVETAELVVDGILGESGTGGLHGYAAELAAAIRPDTPVISVDLPSGVEPDSGEIRGPHIRADLTVTFAAWKAATFLPPASNASGKLRFVDVGLPGLPTEPIVRRLNDIGAANRWPVPTTTSHKYLRGVLGVIAGSDTYPGAAVLAVMGAKEAGAGIVRYVGPERVTAHVLNEVPEAVPGVGQVQAWLLGSGVEDDEEQDRAIDIALTSGLPCVVDAGALEACVRRRIEGQRATGADRLLLTPHAGEVARILGWLGQDVPRTKVEAKPAHFGLEIARAVDATVLVKGATTIVVRPDGLIASQAEAPPWLATAGAGDVLAGIAGALMSGGVDAFDAGELAALVHGRAAMQAHHARGGGPITASSVAQATPAVIGQLLGNA</sequence>
<organism evidence="21 22">
    <name type="scientific">Nocardia goodfellowii</name>
    <dbReference type="NCBI Taxonomy" id="882446"/>
    <lineage>
        <taxon>Bacteria</taxon>
        <taxon>Bacillati</taxon>
        <taxon>Actinomycetota</taxon>
        <taxon>Actinomycetes</taxon>
        <taxon>Mycobacteriales</taxon>
        <taxon>Nocardiaceae</taxon>
        <taxon>Nocardia</taxon>
    </lineage>
</organism>
<keyword evidence="12 17" id="KW-0456">Lyase</keyword>
<evidence type="ECO:0000259" key="19">
    <source>
        <dbReference type="PROSITE" id="PS51383"/>
    </source>
</evidence>
<keyword evidence="13" id="KW-0511">Multifunctional enzyme</keyword>
<evidence type="ECO:0000256" key="6">
    <source>
        <dbReference type="ARBA" id="ARBA00022741"/>
    </source>
</evidence>
<name>A0ABS4QG62_9NOCA</name>
<dbReference type="InterPro" id="IPR036652">
    <property type="entry name" value="YjeF_N_dom_sf"/>
</dbReference>
<keyword evidence="8 17" id="KW-0521">NADP</keyword>